<evidence type="ECO:0000256" key="1">
    <source>
        <dbReference type="ARBA" id="ARBA00001970"/>
    </source>
</evidence>
<sequence length="358" mass="39248">MNAKPDRLVGNWLLLLCFMIFGMVIGGGHARTIHAGFVIQTWQPLTGFIPPLTHAAWEHMFGLYKQTAQFRVLNPTMSLDQFQARFMPMFLDRDWGRLMALVFAIPLGIFWWRKRVSNRLALWLVALFAAGAAEATMGWYMTWQGMTSDILHPSPLYLAPHFILAMLIFTAMLWTALTIRNPEPAPIIGHTRLRALLSTSIALLILTIGLGALVAATGGIHVFNTFPLMNGHALPPHGLKLHPWWRNFVANAATVQFDHRWIATATAIVVVIAAVMGLRAPLGPKARDLFLLLAGLVTLQYILGMSALVSGMSGIGYLHELNAVLLLAACIACRHALRGATAPAAVRAGTPLVMKAAE</sequence>
<feature type="transmembrane region" description="Helical" evidence="12">
    <location>
        <begin position="261"/>
        <end position="282"/>
    </location>
</feature>
<comment type="pathway">
    <text evidence="10">Porphyrin-containing compound metabolism; heme A biosynthesis; heme A from heme O: step 1/1.</text>
</comment>
<feature type="transmembrane region" description="Helical" evidence="12">
    <location>
        <begin position="200"/>
        <end position="223"/>
    </location>
</feature>
<keyword evidence="3 12" id="KW-0812">Transmembrane</keyword>
<gene>
    <name evidence="13" type="ORF">SIL87_15930</name>
</gene>
<evidence type="ECO:0000256" key="11">
    <source>
        <dbReference type="ARBA" id="ARBA00048044"/>
    </source>
</evidence>
<accession>A0AAW9DST1</accession>
<evidence type="ECO:0000313" key="14">
    <source>
        <dbReference type="Proteomes" id="UP001279553"/>
    </source>
</evidence>
<dbReference type="Proteomes" id="UP001279553">
    <property type="component" value="Unassembled WGS sequence"/>
</dbReference>
<keyword evidence="14" id="KW-1185">Reference proteome</keyword>
<evidence type="ECO:0000256" key="9">
    <source>
        <dbReference type="ARBA" id="ARBA00023136"/>
    </source>
</evidence>
<proteinExistence type="predicted"/>
<dbReference type="GO" id="GO:0120547">
    <property type="term" value="F:heme A synthase activity"/>
    <property type="evidence" value="ECO:0007669"/>
    <property type="project" value="UniProtKB-EC"/>
</dbReference>
<keyword evidence="9 12" id="KW-0472">Membrane</keyword>
<evidence type="ECO:0000256" key="6">
    <source>
        <dbReference type="ARBA" id="ARBA00023002"/>
    </source>
</evidence>
<dbReference type="GO" id="GO:0016653">
    <property type="term" value="F:oxidoreductase activity, acting on NAD(P)H, heme protein as acceptor"/>
    <property type="evidence" value="ECO:0007669"/>
    <property type="project" value="TreeGrafter"/>
</dbReference>
<feature type="transmembrane region" description="Helical" evidence="12">
    <location>
        <begin position="161"/>
        <end position="179"/>
    </location>
</feature>
<keyword evidence="5 12" id="KW-1133">Transmembrane helix</keyword>
<keyword evidence="8" id="KW-0350">Heme biosynthesis</keyword>
<organism evidence="13 14">
    <name type="scientific">Acidiphilium acidophilum</name>
    <name type="common">Thiobacillus acidophilus</name>
    <dbReference type="NCBI Taxonomy" id="76588"/>
    <lineage>
        <taxon>Bacteria</taxon>
        <taxon>Pseudomonadati</taxon>
        <taxon>Pseudomonadota</taxon>
        <taxon>Alphaproteobacteria</taxon>
        <taxon>Acetobacterales</taxon>
        <taxon>Acidocellaceae</taxon>
        <taxon>Acidiphilium</taxon>
    </lineage>
</organism>
<comment type="catalytic activity">
    <reaction evidence="11">
        <text>Fe(II)-heme o + 2 A + H2O = Fe(II)-heme a + 2 AH2</text>
        <dbReference type="Rhea" id="RHEA:63388"/>
        <dbReference type="ChEBI" id="CHEBI:13193"/>
        <dbReference type="ChEBI" id="CHEBI:15377"/>
        <dbReference type="ChEBI" id="CHEBI:17499"/>
        <dbReference type="ChEBI" id="CHEBI:60530"/>
        <dbReference type="ChEBI" id="CHEBI:61715"/>
        <dbReference type="EC" id="1.17.99.9"/>
    </reaction>
    <physiologicalReaction direction="left-to-right" evidence="11">
        <dbReference type="Rhea" id="RHEA:63389"/>
    </physiologicalReaction>
</comment>
<evidence type="ECO:0000313" key="13">
    <source>
        <dbReference type="EMBL" id="MDX5932246.1"/>
    </source>
</evidence>
<evidence type="ECO:0000256" key="5">
    <source>
        <dbReference type="ARBA" id="ARBA00022989"/>
    </source>
</evidence>
<comment type="subcellular location">
    <subcellularLocation>
        <location evidence="2">Membrane</location>
        <topology evidence="2">Multi-pass membrane protein</topology>
    </subcellularLocation>
</comment>
<feature type="transmembrane region" description="Helical" evidence="12">
    <location>
        <begin position="315"/>
        <end position="337"/>
    </location>
</feature>
<feature type="transmembrane region" description="Helical" evidence="12">
    <location>
        <begin position="289"/>
        <end position="309"/>
    </location>
</feature>
<comment type="caution">
    <text evidence="13">The sequence shown here is derived from an EMBL/GenBank/DDBJ whole genome shotgun (WGS) entry which is preliminary data.</text>
</comment>
<evidence type="ECO:0000256" key="12">
    <source>
        <dbReference type="SAM" id="Phobius"/>
    </source>
</evidence>
<keyword evidence="7" id="KW-0408">Iron</keyword>
<dbReference type="Pfam" id="PF02628">
    <property type="entry name" value="COX15-CtaA"/>
    <property type="match status" value="1"/>
</dbReference>
<evidence type="ECO:0000256" key="2">
    <source>
        <dbReference type="ARBA" id="ARBA00004141"/>
    </source>
</evidence>
<dbReference type="InterPro" id="IPR023754">
    <property type="entry name" value="HemeA_Synthase_type2"/>
</dbReference>
<dbReference type="InterPro" id="IPR003780">
    <property type="entry name" value="COX15/CtaA_fam"/>
</dbReference>
<feature type="transmembrane region" description="Helical" evidence="12">
    <location>
        <begin position="120"/>
        <end position="141"/>
    </location>
</feature>
<evidence type="ECO:0000256" key="7">
    <source>
        <dbReference type="ARBA" id="ARBA00023004"/>
    </source>
</evidence>
<name>A0AAW9DST1_ACIAO</name>
<dbReference type="PANTHER" id="PTHR23289">
    <property type="entry name" value="CYTOCHROME C OXIDASE ASSEMBLY PROTEIN COX15"/>
    <property type="match status" value="1"/>
</dbReference>
<evidence type="ECO:0000256" key="8">
    <source>
        <dbReference type="ARBA" id="ARBA00023133"/>
    </source>
</evidence>
<dbReference type="PANTHER" id="PTHR23289:SF2">
    <property type="entry name" value="CYTOCHROME C OXIDASE ASSEMBLY PROTEIN COX15 HOMOLOG"/>
    <property type="match status" value="1"/>
</dbReference>
<protein>
    <submittedName>
        <fullName evidence="13">COX15/CtaA family protein</fullName>
    </submittedName>
</protein>
<evidence type="ECO:0000256" key="3">
    <source>
        <dbReference type="ARBA" id="ARBA00022692"/>
    </source>
</evidence>
<dbReference type="RefSeq" id="WP_319615091.1">
    <property type="nucleotide sequence ID" value="NZ_JAWXYB010000018.1"/>
</dbReference>
<feature type="transmembrane region" description="Helical" evidence="12">
    <location>
        <begin position="12"/>
        <end position="30"/>
    </location>
</feature>
<evidence type="ECO:0000256" key="4">
    <source>
        <dbReference type="ARBA" id="ARBA00022723"/>
    </source>
</evidence>
<feature type="transmembrane region" description="Helical" evidence="12">
    <location>
        <begin position="95"/>
        <end position="113"/>
    </location>
</feature>
<dbReference type="GO" id="GO:0016020">
    <property type="term" value="C:membrane"/>
    <property type="evidence" value="ECO:0007669"/>
    <property type="project" value="UniProtKB-SubCell"/>
</dbReference>
<dbReference type="GO" id="GO:0006784">
    <property type="term" value="P:heme A biosynthetic process"/>
    <property type="evidence" value="ECO:0007669"/>
    <property type="project" value="InterPro"/>
</dbReference>
<evidence type="ECO:0000256" key="10">
    <source>
        <dbReference type="ARBA" id="ARBA00044501"/>
    </source>
</evidence>
<dbReference type="EMBL" id="JAWXYB010000018">
    <property type="protein sequence ID" value="MDX5932246.1"/>
    <property type="molecule type" value="Genomic_DNA"/>
</dbReference>
<keyword evidence="6" id="KW-0560">Oxidoreductase</keyword>
<keyword evidence="4" id="KW-0479">Metal-binding</keyword>
<dbReference type="GO" id="GO:0046872">
    <property type="term" value="F:metal ion binding"/>
    <property type="evidence" value="ECO:0007669"/>
    <property type="project" value="UniProtKB-KW"/>
</dbReference>
<reference evidence="13 14" key="1">
    <citation type="submission" date="2023-11" db="EMBL/GenBank/DDBJ databases">
        <title>MicrobeMod: A computational toolkit for identifying prokaryotic methylation and restriction-modification with nanopore sequencing.</title>
        <authorList>
            <person name="Crits-Christoph A."/>
            <person name="Kang S.C."/>
            <person name="Lee H."/>
            <person name="Ostrov N."/>
        </authorList>
    </citation>
    <scope>NUCLEOTIDE SEQUENCE [LARGE SCALE GENOMIC DNA]</scope>
    <source>
        <strain evidence="13 14">DSMZ 700</strain>
    </source>
</reference>
<comment type="cofactor">
    <cofactor evidence="1">
        <name>heme b</name>
        <dbReference type="ChEBI" id="CHEBI:60344"/>
    </cofactor>
</comment>
<dbReference type="AlphaFoldDB" id="A0AAW9DST1"/>